<dbReference type="InterPro" id="IPR051934">
    <property type="entry name" value="Phage_Tail_Fiber_Structural"/>
</dbReference>
<feature type="domain" description="Phage tail collar" evidence="2">
    <location>
        <begin position="293"/>
        <end position="349"/>
    </location>
</feature>
<dbReference type="eggNOG" id="COG4675">
    <property type="taxonomic scope" value="Bacteria"/>
</dbReference>
<dbReference type="AlphaFoldDB" id="A0A061JKN2"/>
<evidence type="ECO:0000313" key="4">
    <source>
        <dbReference type="EMBL" id="EWC40201.1"/>
    </source>
</evidence>
<evidence type="ECO:0000259" key="3">
    <source>
        <dbReference type="Pfam" id="PF12571"/>
    </source>
</evidence>
<evidence type="ECO:0000313" key="5">
    <source>
        <dbReference type="Proteomes" id="UP000026923"/>
    </source>
</evidence>
<reference evidence="4 5" key="1">
    <citation type="journal article" date="2013" name="Genome Announc.">
        <title>Draft Genome of the Nitrogen-Fixing Bacterium Pseudomonas stutzeri Strain KOS6 Isolated from Industrial Hydrocarbon Sludge.</title>
        <authorList>
            <person name="Grigoryeva T.V."/>
            <person name="Laikov A.V."/>
            <person name="Naumova R.P."/>
            <person name="Manolov A.I."/>
            <person name="Larin A.K."/>
            <person name="Karpova I.Y."/>
            <person name="Semashko T.A."/>
            <person name="Alexeev D.G."/>
            <person name="Kostryukova E.S."/>
            <person name="Muller R."/>
            <person name="Govorun V.M."/>
        </authorList>
    </citation>
    <scope>NUCLEOTIDE SEQUENCE [LARGE SCALE GENOMIC DNA]</scope>
    <source>
        <strain evidence="4 5">KOS6</strain>
    </source>
</reference>
<dbReference type="Pfam" id="PF12571">
    <property type="entry name" value="Phage_tail_fib"/>
    <property type="match status" value="1"/>
</dbReference>
<dbReference type="eggNOG" id="COG5301">
    <property type="taxonomic scope" value="Bacteria"/>
</dbReference>
<dbReference type="InterPro" id="IPR011083">
    <property type="entry name" value="Phage_tail_collar_dom"/>
</dbReference>
<evidence type="ECO:0000259" key="2">
    <source>
        <dbReference type="Pfam" id="PF07484"/>
    </source>
</evidence>
<name>A0A061JKN2_STUST</name>
<feature type="region of interest" description="Disordered" evidence="1">
    <location>
        <begin position="360"/>
        <end position="454"/>
    </location>
</feature>
<protein>
    <submittedName>
        <fullName evidence="4">Tail protein</fullName>
    </submittedName>
</protein>
<gene>
    <name evidence="4" type="ORF">B597_016625</name>
</gene>
<sequence length="500" mass="51646">MSSAAATGTRINLTHMAVGDGNGNPIAPDPHQTQLVRERYRAPVNRVYQSPEDPTRFTAEMVVPATVGGWTMRELAVFDAAGSMFVVGNLPDVYKPVPAEGSFGDAVLRLDFAVSNADVVNLLLDPAIAVASQAWVINNVTAAQIIPGGTVGQLLGKASNADGDYEWQDPNAINVTVDTVAEKQLLAAGQTLVDLSVTTTYGLAVYIEGLRIDMGSGADEWQPHATITTRVVLGKSYPADTRITLVNNEPAGSAPAPLERAKNLSDVLDKEQARTNLDIFSKAESRQMAPAGLVAHFARSTAPAGWLKANGAAVSRTAYAELYAAIGATFGAGDGFTTFNLPDLRGEFLRGWDDARGVDGGRALGSSQGGALQSHAHSGSSEDAGAHVHNGTAQSGGGHSHSASSSPAGGHSHTQTLAVNNSSGSDGGYATDGYGGTKASQASNPVDDHTHSISIGTAGSHEHALTIQTAGTHSHDITIGATGGAETRPRNVALLACIKF</sequence>
<dbReference type="InterPro" id="IPR037053">
    <property type="entry name" value="Phage_tail_collar_dom_sf"/>
</dbReference>
<evidence type="ECO:0000256" key="1">
    <source>
        <dbReference type="SAM" id="MobiDB-lite"/>
    </source>
</evidence>
<dbReference type="PANTHER" id="PTHR35191">
    <property type="entry name" value="PROPHAGE SIDE TAIL FIBER PROTEIN HOMOLOG STFQ-RELATED"/>
    <property type="match status" value="1"/>
</dbReference>
<dbReference type="HOGENOM" id="CLU_008928_0_2_6"/>
<dbReference type="Proteomes" id="UP000026923">
    <property type="component" value="Unassembled WGS sequence"/>
</dbReference>
<dbReference type="SUPFAM" id="SSF88874">
    <property type="entry name" value="Receptor-binding domain of short tail fibre protein gp12"/>
    <property type="match status" value="1"/>
</dbReference>
<feature type="domain" description="Phage tail fibre protein N-terminal" evidence="3">
    <location>
        <begin position="3"/>
        <end position="133"/>
    </location>
</feature>
<organism evidence="4 5">
    <name type="scientific">Stutzerimonas stutzeri KOS6</name>
    <dbReference type="NCBI Taxonomy" id="1218352"/>
    <lineage>
        <taxon>Bacteria</taxon>
        <taxon>Pseudomonadati</taxon>
        <taxon>Pseudomonadota</taxon>
        <taxon>Gammaproteobacteria</taxon>
        <taxon>Pseudomonadales</taxon>
        <taxon>Pseudomonadaceae</taxon>
        <taxon>Stutzerimonas</taxon>
    </lineage>
</organism>
<feature type="compositionally biased region" description="Low complexity" evidence="1">
    <location>
        <begin position="400"/>
        <end position="413"/>
    </location>
</feature>
<comment type="caution">
    <text evidence="4">The sequence shown here is derived from an EMBL/GenBank/DDBJ whole genome shotgun (WGS) entry which is preliminary data.</text>
</comment>
<dbReference type="EMBL" id="AMCZ02000024">
    <property type="protein sequence ID" value="EWC40201.1"/>
    <property type="molecule type" value="Genomic_DNA"/>
</dbReference>
<accession>A0A061JKN2</accession>
<dbReference type="Gene3D" id="3.90.1340.10">
    <property type="entry name" value="Phage tail collar domain"/>
    <property type="match status" value="1"/>
</dbReference>
<dbReference type="Pfam" id="PF07484">
    <property type="entry name" value="Collar"/>
    <property type="match status" value="1"/>
</dbReference>
<feature type="compositionally biased region" description="Polar residues" evidence="1">
    <location>
        <begin position="365"/>
        <end position="381"/>
    </location>
</feature>
<dbReference type="PANTHER" id="PTHR35191:SF1">
    <property type="entry name" value="PROPHAGE SIDE TAIL FIBER PROTEIN HOMOLOG STFQ-RELATED"/>
    <property type="match status" value="1"/>
</dbReference>
<proteinExistence type="predicted"/>
<dbReference type="InterPro" id="IPR022225">
    <property type="entry name" value="Phage_tail_fibre_N"/>
</dbReference>